<name>A0A8H3IC10_9LECA</name>
<accession>A0A8H3IC10</accession>
<evidence type="ECO:0000313" key="3">
    <source>
        <dbReference type="Proteomes" id="UP000664534"/>
    </source>
</evidence>
<dbReference type="EMBL" id="CAJPDT010000007">
    <property type="protein sequence ID" value="CAF9910565.1"/>
    <property type="molecule type" value="Genomic_DNA"/>
</dbReference>
<keyword evidence="3" id="KW-1185">Reference proteome</keyword>
<proteinExistence type="predicted"/>
<organism evidence="2 3">
    <name type="scientific">Imshaugia aleurites</name>
    <dbReference type="NCBI Taxonomy" id="172621"/>
    <lineage>
        <taxon>Eukaryota</taxon>
        <taxon>Fungi</taxon>
        <taxon>Dikarya</taxon>
        <taxon>Ascomycota</taxon>
        <taxon>Pezizomycotina</taxon>
        <taxon>Lecanoromycetes</taxon>
        <taxon>OSLEUM clade</taxon>
        <taxon>Lecanoromycetidae</taxon>
        <taxon>Lecanorales</taxon>
        <taxon>Lecanorineae</taxon>
        <taxon>Parmeliaceae</taxon>
        <taxon>Imshaugia</taxon>
    </lineage>
</organism>
<reference evidence="2" key="1">
    <citation type="submission" date="2021-03" db="EMBL/GenBank/DDBJ databases">
        <authorList>
            <person name="Tagirdzhanova G."/>
        </authorList>
    </citation>
    <scope>NUCLEOTIDE SEQUENCE</scope>
</reference>
<protein>
    <recommendedName>
        <fullName evidence="4">F-box protein</fullName>
    </recommendedName>
</protein>
<dbReference type="AlphaFoldDB" id="A0A8H3IC10"/>
<evidence type="ECO:0008006" key="4">
    <source>
        <dbReference type="Google" id="ProtNLM"/>
    </source>
</evidence>
<dbReference type="OrthoDB" id="5414648at2759"/>
<evidence type="ECO:0000256" key="1">
    <source>
        <dbReference type="SAM" id="MobiDB-lite"/>
    </source>
</evidence>
<gene>
    <name evidence="2" type="ORF">IMSHALPRED_009238</name>
</gene>
<sequence>MAAVKTPLRESVTTQVQLPTRETEDQPTISSQEEDGQLLDAFLKSCTETMPTHLAPANAVSLNTLNSAILTLPLNIIKKILRHLLTSPTALILQPDFITTPQDYRTYVEPNVLQVCKFFHNIGVSILYGQNTLTASSPATSFDFDEHLLSLPGSKRQMITNVKLEIDWADELWAKFPLLSRALGELKGLSKLEIMIVEKETIAEQKRTALIKKDASLKIMITCGQHSPNTKKVIPQCAPATDRTYRTYSRVKREGPVADVILKAEMKMLRDLVTGIKGLKDFRLIGFRHEVFAWCLEEHVQIRNH</sequence>
<feature type="region of interest" description="Disordered" evidence="1">
    <location>
        <begin position="1"/>
        <end position="32"/>
    </location>
</feature>
<comment type="caution">
    <text evidence="2">The sequence shown here is derived from an EMBL/GenBank/DDBJ whole genome shotgun (WGS) entry which is preliminary data.</text>
</comment>
<feature type="compositionally biased region" description="Polar residues" evidence="1">
    <location>
        <begin position="11"/>
        <end position="31"/>
    </location>
</feature>
<evidence type="ECO:0000313" key="2">
    <source>
        <dbReference type="EMBL" id="CAF9910565.1"/>
    </source>
</evidence>
<dbReference type="Proteomes" id="UP000664534">
    <property type="component" value="Unassembled WGS sequence"/>
</dbReference>